<feature type="non-terminal residue" evidence="1">
    <location>
        <position position="1"/>
    </location>
</feature>
<protein>
    <submittedName>
        <fullName evidence="1">Uncharacterized protein</fullName>
    </submittedName>
</protein>
<evidence type="ECO:0000313" key="1">
    <source>
        <dbReference type="EMBL" id="KAF2627045.1"/>
    </source>
</evidence>
<comment type="caution">
    <text evidence="1">The sequence shown here is derived from an EMBL/GenBank/DDBJ whole genome shotgun (WGS) entry which is preliminary data.</text>
</comment>
<gene>
    <name evidence="1" type="ORF">BU25DRAFT_298493</name>
</gene>
<evidence type="ECO:0000313" key="2">
    <source>
        <dbReference type="Proteomes" id="UP000799754"/>
    </source>
</evidence>
<reference evidence="1" key="1">
    <citation type="journal article" date="2020" name="Stud. Mycol.">
        <title>101 Dothideomycetes genomes: a test case for predicting lifestyles and emergence of pathogens.</title>
        <authorList>
            <person name="Haridas S."/>
            <person name="Albert R."/>
            <person name="Binder M."/>
            <person name="Bloem J."/>
            <person name="Labutti K."/>
            <person name="Salamov A."/>
            <person name="Andreopoulos B."/>
            <person name="Baker S."/>
            <person name="Barry K."/>
            <person name="Bills G."/>
            <person name="Bluhm B."/>
            <person name="Cannon C."/>
            <person name="Castanera R."/>
            <person name="Culley D."/>
            <person name="Daum C."/>
            <person name="Ezra D."/>
            <person name="Gonzalez J."/>
            <person name="Henrissat B."/>
            <person name="Kuo A."/>
            <person name="Liang C."/>
            <person name="Lipzen A."/>
            <person name="Lutzoni F."/>
            <person name="Magnuson J."/>
            <person name="Mondo S."/>
            <person name="Nolan M."/>
            <person name="Ohm R."/>
            <person name="Pangilinan J."/>
            <person name="Park H.-J."/>
            <person name="Ramirez L."/>
            <person name="Alfaro M."/>
            <person name="Sun H."/>
            <person name="Tritt A."/>
            <person name="Yoshinaga Y."/>
            <person name="Zwiers L.-H."/>
            <person name="Turgeon B."/>
            <person name="Goodwin S."/>
            <person name="Spatafora J."/>
            <person name="Crous P."/>
            <person name="Grigoriev I."/>
        </authorList>
    </citation>
    <scope>NUCLEOTIDE SEQUENCE</scope>
    <source>
        <strain evidence="1">CBS 525.71</strain>
    </source>
</reference>
<sequence>ELCKYTEELTERHLPPIRQMVQNFAAESVHIAVSDSWVLRFLDRHRDTLLYKWTTAV</sequence>
<dbReference type="EMBL" id="MU006718">
    <property type="protein sequence ID" value="KAF2627045.1"/>
    <property type="molecule type" value="Genomic_DNA"/>
</dbReference>
<feature type="non-terminal residue" evidence="1">
    <location>
        <position position="57"/>
    </location>
</feature>
<accession>A0ACB6RYI1</accession>
<name>A0ACB6RYI1_9PLEO</name>
<keyword evidence="2" id="KW-1185">Reference proteome</keyword>
<organism evidence="1 2">
    <name type="scientific">Macroventuria anomochaeta</name>
    <dbReference type="NCBI Taxonomy" id="301207"/>
    <lineage>
        <taxon>Eukaryota</taxon>
        <taxon>Fungi</taxon>
        <taxon>Dikarya</taxon>
        <taxon>Ascomycota</taxon>
        <taxon>Pezizomycotina</taxon>
        <taxon>Dothideomycetes</taxon>
        <taxon>Pleosporomycetidae</taxon>
        <taxon>Pleosporales</taxon>
        <taxon>Pleosporineae</taxon>
        <taxon>Didymellaceae</taxon>
        <taxon>Macroventuria</taxon>
    </lineage>
</organism>
<proteinExistence type="predicted"/>
<dbReference type="Proteomes" id="UP000799754">
    <property type="component" value="Unassembled WGS sequence"/>
</dbReference>